<reference evidence="2" key="1">
    <citation type="submission" date="2022-11" db="UniProtKB">
        <authorList>
            <consortium name="WormBaseParasite"/>
        </authorList>
    </citation>
    <scope>IDENTIFICATION</scope>
</reference>
<proteinExistence type="predicted"/>
<accession>A0AC35FH14</accession>
<dbReference type="WBParaSite" id="PS1159_v2.g16762.t1">
    <property type="protein sequence ID" value="PS1159_v2.g16762.t1"/>
    <property type="gene ID" value="PS1159_v2.g16762"/>
</dbReference>
<protein>
    <submittedName>
        <fullName evidence="2">Uncharacterized protein</fullName>
    </submittedName>
</protein>
<sequence>PATSTQLPPSDSTKLEDDSKLTLLQPSPTTTTTNSTTDESSKKSQITTTTDSSLSEEEEALTQALTTTNEKVLLEPHYASILRNGCLGKNNSAKAREMRRLYPRNIGRTLQHREIKLFTLTSNEMFFEVDKMCKEAERDLKTKGIKFDEKKGIIKMTENGRKFVESSKTPDFIAYFAFGAEYFEFIDTDLVQFYKTQRDSHQVADTRAAARIGQKKKKLNKRMRDLF</sequence>
<organism evidence="1 2">
    <name type="scientific">Panagrolaimus sp. PS1159</name>
    <dbReference type="NCBI Taxonomy" id="55785"/>
    <lineage>
        <taxon>Eukaryota</taxon>
        <taxon>Metazoa</taxon>
        <taxon>Ecdysozoa</taxon>
        <taxon>Nematoda</taxon>
        <taxon>Chromadorea</taxon>
        <taxon>Rhabditida</taxon>
        <taxon>Tylenchina</taxon>
        <taxon>Panagrolaimomorpha</taxon>
        <taxon>Panagrolaimoidea</taxon>
        <taxon>Panagrolaimidae</taxon>
        <taxon>Panagrolaimus</taxon>
    </lineage>
</organism>
<name>A0AC35FH14_9BILA</name>
<evidence type="ECO:0000313" key="1">
    <source>
        <dbReference type="Proteomes" id="UP000887580"/>
    </source>
</evidence>
<dbReference type="Proteomes" id="UP000887580">
    <property type="component" value="Unplaced"/>
</dbReference>
<evidence type="ECO:0000313" key="2">
    <source>
        <dbReference type="WBParaSite" id="PS1159_v2.g16762.t1"/>
    </source>
</evidence>